<reference evidence="1 2" key="1">
    <citation type="submission" date="2022-05" db="EMBL/GenBank/DDBJ databases">
        <title>Genome Sequencing of Bee-Associated Microbes.</title>
        <authorList>
            <person name="Dunlap C."/>
        </authorList>
    </citation>
    <scope>NUCLEOTIDE SEQUENCE [LARGE SCALE GENOMIC DNA]</scope>
    <source>
        <strain evidence="1 2">NRRL B-14421</strain>
    </source>
</reference>
<name>A0ABT4GIL7_9BACL</name>
<gene>
    <name evidence="1" type="ORF">M5X19_24470</name>
</gene>
<dbReference type="RefSeq" id="WP_268617192.1">
    <property type="nucleotide sequence ID" value="NZ_JAMDMX010000085.1"/>
</dbReference>
<sequence>DFAISFERFLVRAYSLVVQFSKINFFRFNPSPLKGDLINIPHQPIRLQELFLISFVLHSTAEATRSNITNPRTDCKLYIP</sequence>
<dbReference type="Proteomes" id="UP001527099">
    <property type="component" value="Unassembled WGS sequence"/>
</dbReference>
<comment type="caution">
    <text evidence="1">The sequence shown here is derived from an EMBL/GenBank/DDBJ whole genome shotgun (WGS) entry which is preliminary data.</text>
</comment>
<feature type="non-terminal residue" evidence="1">
    <location>
        <position position="1"/>
    </location>
</feature>
<evidence type="ECO:0000313" key="1">
    <source>
        <dbReference type="EMBL" id="MCY9696037.1"/>
    </source>
</evidence>
<protein>
    <submittedName>
        <fullName evidence="1">Uncharacterized protein</fullName>
    </submittedName>
</protein>
<dbReference type="EMBL" id="JAMDMX010000085">
    <property type="protein sequence ID" value="MCY9696037.1"/>
    <property type="molecule type" value="Genomic_DNA"/>
</dbReference>
<accession>A0ABT4GIL7</accession>
<keyword evidence="2" id="KW-1185">Reference proteome</keyword>
<evidence type="ECO:0000313" key="2">
    <source>
        <dbReference type="Proteomes" id="UP001527099"/>
    </source>
</evidence>
<proteinExistence type="predicted"/>
<organism evidence="1 2">
    <name type="scientific">Paenibacillus alginolyticus</name>
    <dbReference type="NCBI Taxonomy" id="59839"/>
    <lineage>
        <taxon>Bacteria</taxon>
        <taxon>Bacillati</taxon>
        <taxon>Bacillota</taxon>
        <taxon>Bacilli</taxon>
        <taxon>Bacillales</taxon>
        <taxon>Paenibacillaceae</taxon>
        <taxon>Paenibacillus</taxon>
    </lineage>
</organism>